<evidence type="ECO:0000313" key="7">
    <source>
        <dbReference type="EMBL" id="HEW64017.1"/>
    </source>
</evidence>
<comment type="caution">
    <text evidence="8">The sequence shown here is derived from an EMBL/GenBank/DDBJ whole genome shotgun (WGS) entry which is preliminary data.</text>
</comment>
<dbReference type="Pfam" id="PF00535">
    <property type="entry name" value="Glycos_transf_2"/>
    <property type="match status" value="1"/>
</dbReference>
<dbReference type="AlphaFoldDB" id="A0A2J6NA07"/>
<dbReference type="InterPro" id="IPR001173">
    <property type="entry name" value="Glyco_trans_2-like"/>
</dbReference>
<reference evidence="7" key="2">
    <citation type="journal article" date="2020" name="mSystems">
        <title>Genome- and Community-Level Interaction Insights into Carbon Utilization and Element Cycling Functions of Hydrothermarchaeota in Hydrothermal Sediment.</title>
        <authorList>
            <person name="Zhou Z."/>
            <person name="Liu Y."/>
            <person name="Xu W."/>
            <person name="Pan J."/>
            <person name="Luo Z.H."/>
            <person name="Li M."/>
        </authorList>
    </citation>
    <scope>NUCLEOTIDE SEQUENCE [LARGE SCALE GENOMIC DNA]</scope>
    <source>
        <strain evidence="7">SpSt-1261</strain>
    </source>
</reference>
<comment type="similarity">
    <text evidence="2">Belongs to the glycosyltransferase 2 family.</text>
</comment>
<keyword evidence="5" id="KW-0460">Magnesium</keyword>
<keyword evidence="3" id="KW-0328">Glycosyltransferase</keyword>
<dbReference type="CDD" id="cd04179">
    <property type="entry name" value="DPM_DPG-synthase_like"/>
    <property type="match status" value="1"/>
</dbReference>
<name>A0A2J6NA07_9CREN</name>
<feature type="domain" description="Glycosyltransferase 2-like" evidence="6">
    <location>
        <begin position="5"/>
        <end position="130"/>
    </location>
</feature>
<dbReference type="EMBL" id="PNIM01000008">
    <property type="protein sequence ID" value="PMB75683.1"/>
    <property type="molecule type" value="Genomic_DNA"/>
</dbReference>
<proteinExistence type="inferred from homology"/>
<protein>
    <submittedName>
        <fullName evidence="7">Glycosyltransferase</fullName>
    </submittedName>
</protein>
<gene>
    <name evidence="8" type="ORF">C0188_02160</name>
    <name evidence="7" type="ORF">ENO39_03060</name>
</gene>
<keyword evidence="4" id="KW-0808">Transferase</keyword>
<dbReference type="Proteomes" id="UP000886076">
    <property type="component" value="Unassembled WGS sequence"/>
</dbReference>
<dbReference type="RefSeq" id="WP_272985344.1">
    <property type="nucleotide sequence ID" value="NZ_DSFH01000046.1"/>
</dbReference>
<evidence type="ECO:0000256" key="2">
    <source>
        <dbReference type="ARBA" id="ARBA00006739"/>
    </source>
</evidence>
<dbReference type="SUPFAM" id="SSF53448">
    <property type="entry name" value="Nucleotide-diphospho-sugar transferases"/>
    <property type="match status" value="1"/>
</dbReference>
<dbReference type="InterPro" id="IPR029044">
    <property type="entry name" value="Nucleotide-diphossugar_trans"/>
</dbReference>
<organism evidence="8 9">
    <name type="scientific">Fervidicoccus fontis</name>
    <dbReference type="NCBI Taxonomy" id="683846"/>
    <lineage>
        <taxon>Archaea</taxon>
        <taxon>Thermoproteota</taxon>
        <taxon>Thermoprotei</taxon>
        <taxon>Fervidicoccales</taxon>
        <taxon>Fervidicoccaceae</taxon>
        <taxon>Fervidicoccus</taxon>
    </lineage>
</organism>
<evidence type="ECO:0000256" key="3">
    <source>
        <dbReference type="ARBA" id="ARBA00022676"/>
    </source>
</evidence>
<dbReference type="PANTHER" id="PTHR48090">
    <property type="entry name" value="UNDECAPRENYL-PHOSPHATE 4-DEOXY-4-FORMAMIDO-L-ARABINOSE TRANSFERASE-RELATED"/>
    <property type="match status" value="1"/>
</dbReference>
<dbReference type="InterPro" id="IPR050256">
    <property type="entry name" value="Glycosyltransferase_2"/>
</dbReference>
<accession>A0A2J6NA07</accession>
<dbReference type="Gene3D" id="3.90.550.10">
    <property type="entry name" value="Spore Coat Polysaccharide Biosynthesis Protein SpsA, Chain A"/>
    <property type="match status" value="1"/>
</dbReference>
<dbReference type="PANTHER" id="PTHR48090:SF10">
    <property type="entry name" value="GLUCOSYL-3-PHOSPHOGLYCERATE SYNTHASE"/>
    <property type="match status" value="1"/>
</dbReference>
<comment type="cofactor">
    <cofactor evidence="1">
        <name>Mg(2+)</name>
        <dbReference type="ChEBI" id="CHEBI:18420"/>
    </cofactor>
</comment>
<dbReference type="Proteomes" id="UP000237153">
    <property type="component" value="Unassembled WGS sequence"/>
</dbReference>
<reference evidence="8 9" key="1">
    <citation type="submission" date="2018-01" db="EMBL/GenBank/DDBJ databases">
        <title>Metagenomic assembled genomes from two thermal pools in the Uzon Caldera, Kamchatka, Russia.</title>
        <authorList>
            <person name="Wilkins L."/>
            <person name="Ettinger C."/>
        </authorList>
    </citation>
    <scope>NUCLEOTIDE SEQUENCE [LARGE SCALE GENOMIC DNA]</scope>
    <source>
        <strain evidence="8">ZAV-06</strain>
    </source>
</reference>
<evidence type="ECO:0000256" key="5">
    <source>
        <dbReference type="ARBA" id="ARBA00022842"/>
    </source>
</evidence>
<evidence type="ECO:0000259" key="6">
    <source>
        <dbReference type="Pfam" id="PF00535"/>
    </source>
</evidence>
<evidence type="ECO:0000256" key="1">
    <source>
        <dbReference type="ARBA" id="ARBA00001946"/>
    </source>
</evidence>
<dbReference type="GO" id="GO:0016757">
    <property type="term" value="F:glycosyltransferase activity"/>
    <property type="evidence" value="ECO:0007669"/>
    <property type="project" value="UniProtKB-KW"/>
</dbReference>
<sequence>MKEVSVIFPAKDEEKFIAHSVKTAKKAKNVREIILVDGGSVDNTPAIAKKLGAKVIFQSILKYPGKGVAMRDGYYYSTKDIIVFLDADIKNLTPDFINKLIEPILKGETDFVKGTFGRKSGRVTELVAKPLLRIFYPELSYLSQPLSGEIAGTSEAFSKVNWELGWGVDIGIVLDIYKAGFKIKEENLGFKDHDMKPLPMLTEMAYEVAQTIIRRATQDGKISESKGEELLAKYIEESKTQKYEEDEEM</sequence>
<evidence type="ECO:0000313" key="9">
    <source>
        <dbReference type="Proteomes" id="UP000237153"/>
    </source>
</evidence>
<evidence type="ECO:0000313" key="8">
    <source>
        <dbReference type="EMBL" id="PMB75683.1"/>
    </source>
</evidence>
<dbReference type="EMBL" id="DSFH01000046">
    <property type="protein sequence ID" value="HEW64017.1"/>
    <property type="molecule type" value="Genomic_DNA"/>
</dbReference>
<evidence type="ECO:0000256" key="4">
    <source>
        <dbReference type="ARBA" id="ARBA00022679"/>
    </source>
</evidence>